<comment type="catalytic activity">
    <reaction evidence="11">
        <text>L-seryl-[protein] + ATP = O-phospho-L-seryl-[protein] + ADP + H(+)</text>
        <dbReference type="Rhea" id="RHEA:17989"/>
        <dbReference type="Rhea" id="RHEA-COMP:9863"/>
        <dbReference type="Rhea" id="RHEA-COMP:11604"/>
        <dbReference type="ChEBI" id="CHEBI:15378"/>
        <dbReference type="ChEBI" id="CHEBI:29999"/>
        <dbReference type="ChEBI" id="CHEBI:30616"/>
        <dbReference type="ChEBI" id="CHEBI:83421"/>
        <dbReference type="ChEBI" id="CHEBI:456216"/>
        <dbReference type="EC" id="2.7.11.1"/>
    </reaction>
</comment>
<dbReference type="Pfam" id="PF16797">
    <property type="entry name" value="Fungal_KA1"/>
    <property type="match status" value="1"/>
</dbReference>
<dbReference type="PROSITE" id="PS00107">
    <property type="entry name" value="PROTEIN_KINASE_ATP"/>
    <property type="match status" value="1"/>
</dbReference>
<dbReference type="PROSITE" id="PS50011">
    <property type="entry name" value="PROTEIN_KINASE_DOM"/>
    <property type="match status" value="1"/>
</dbReference>
<evidence type="ECO:0000256" key="2">
    <source>
        <dbReference type="ARBA" id="ARBA00010791"/>
    </source>
</evidence>
<accession>A0A8H3FP96</accession>
<dbReference type="PANTHER" id="PTHR24346">
    <property type="entry name" value="MAP/MICROTUBULE AFFINITY-REGULATING KINASE"/>
    <property type="match status" value="1"/>
</dbReference>
<dbReference type="Gene3D" id="1.10.510.10">
    <property type="entry name" value="Transferase(Phosphotransferase) domain 1"/>
    <property type="match status" value="1"/>
</dbReference>
<dbReference type="PROSITE" id="PS00108">
    <property type="entry name" value="PROTEIN_KINASE_ST"/>
    <property type="match status" value="1"/>
</dbReference>
<gene>
    <name evidence="15" type="ORF">ALECFALPRED_003576</name>
</gene>
<dbReference type="Gene3D" id="3.30.310.220">
    <property type="entry name" value="Fungal kinase associated-1 domain"/>
    <property type="match status" value="1"/>
</dbReference>
<dbReference type="GO" id="GO:0035556">
    <property type="term" value="P:intracellular signal transduction"/>
    <property type="evidence" value="ECO:0007669"/>
    <property type="project" value="TreeGrafter"/>
</dbReference>
<dbReference type="EC" id="2.7.11.1" evidence="3"/>
<evidence type="ECO:0000256" key="13">
    <source>
        <dbReference type="SAM" id="MobiDB-lite"/>
    </source>
</evidence>
<feature type="compositionally biased region" description="Basic residues" evidence="13">
    <location>
        <begin position="739"/>
        <end position="755"/>
    </location>
</feature>
<evidence type="ECO:0000256" key="6">
    <source>
        <dbReference type="ARBA" id="ARBA00022679"/>
    </source>
</evidence>
<dbReference type="InterPro" id="IPR011009">
    <property type="entry name" value="Kinase-like_dom_sf"/>
</dbReference>
<dbReference type="EMBL" id="CAJPDR010000221">
    <property type="protein sequence ID" value="CAF9926909.1"/>
    <property type="molecule type" value="Genomic_DNA"/>
</dbReference>
<keyword evidence="16" id="KW-1185">Reference proteome</keyword>
<dbReference type="SMART" id="SM00220">
    <property type="entry name" value="S_TKc"/>
    <property type="match status" value="1"/>
</dbReference>
<evidence type="ECO:0000256" key="7">
    <source>
        <dbReference type="ARBA" id="ARBA00022741"/>
    </source>
</evidence>
<dbReference type="GO" id="GO:0005935">
    <property type="term" value="C:cellular bud neck"/>
    <property type="evidence" value="ECO:0007669"/>
    <property type="project" value="UniProtKB-SubCell"/>
</dbReference>
<evidence type="ECO:0000313" key="15">
    <source>
        <dbReference type="EMBL" id="CAF9926909.1"/>
    </source>
</evidence>
<evidence type="ECO:0000256" key="3">
    <source>
        <dbReference type="ARBA" id="ARBA00012513"/>
    </source>
</evidence>
<evidence type="ECO:0000256" key="1">
    <source>
        <dbReference type="ARBA" id="ARBA00004266"/>
    </source>
</evidence>
<dbReference type="InterPro" id="IPR008271">
    <property type="entry name" value="Ser/Thr_kinase_AS"/>
</dbReference>
<dbReference type="InterPro" id="IPR043024">
    <property type="entry name" value="KA1_sf_fungal"/>
</dbReference>
<dbReference type="GO" id="GO:0005524">
    <property type="term" value="F:ATP binding"/>
    <property type="evidence" value="ECO:0007669"/>
    <property type="project" value="UniProtKB-UniRule"/>
</dbReference>
<keyword evidence="7 12" id="KW-0547">Nucleotide-binding</keyword>
<evidence type="ECO:0000256" key="9">
    <source>
        <dbReference type="ARBA" id="ARBA00022840"/>
    </source>
</evidence>
<evidence type="ECO:0000256" key="4">
    <source>
        <dbReference type="ARBA" id="ARBA00022527"/>
    </source>
</evidence>
<evidence type="ECO:0000259" key="14">
    <source>
        <dbReference type="PROSITE" id="PS50011"/>
    </source>
</evidence>
<feature type="compositionally biased region" description="Low complexity" evidence="13">
    <location>
        <begin position="496"/>
        <end position="507"/>
    </location>
</feature>
<evidence type="ECO:0000256" key="8">
    <source>
        <dbReference type="ARBA" id="ARBA00022777"/>
    </source>
</evidence>
<keyword evidence="4" id="KW-0723">Serine/threonine-protein kinase</keyword>
<comment type="similarity">
    <text evidence="2">Belongs to the protein kinase superfamily. CAMK Ser/Thr protein kinase family. NIM1 subfamily.</text>
</comment>
<dbReference type="OrthoDB" id="504170at2759"/>
<feature type="compositionally biased region" description="Basic and acidic residues" evidence="13">
    <location>
        <begin position="1037"/>
        <end position="1052"/>
    </location>
</feature>
<dbReference type="FunFam" id="1.10.510.10:FF:000394">
    <property type="entry name" value="Serine/threonine-protein kinase HSL1"/>
    <property type="match status" value="1"/>
</dbReference>
<evidence type="ECO:0000313" key="16">
    <source>
        <dbReference type="Proteomes" id="UP000664203"/>
    </source>
</evidence>
<dbReference type="CDD" id="cd14081">
    <property type="entry name" value="STKc_BRSK1_2"/>
    <property type="match status" value="1"/>
</dbReference>
<comment type="catalytic activity">
    <reaction evidence="10">
        <text>L-threonyl-[protein] + ATP = O-phospho-L-threonyl-[protein] + ADP + H(+)</text>
        <dbReference type="Rhea" id="RHEA:46608"/>
        <dbReference type="Rhea" id="RHEA-COMP:11060"/>
        <dbReference type="Rhea" id="RHEA-COMP:11605"/>
        <dbReference type="ChEBI" id="CHEBI:15378"/>
        <dbReference type="ChEBI" id="CHEBI:30013"/>
        <dbReference type="ChEBI" id="CHEBI:30616"/>
        <dbReference type="ChEBI" id="CHEBI:61977"/>
        <dbReference type="ChEBI" id="CHEBI:456216"/>
        <dbReference type="EC" id="2.7.11.1"/>
    </reaction>
</comment>
<dbReference type="Pfam" id="PF00069">
    <property type="entry name" value="Pkinase"/>
    <property type="match status" value="1"/>
</dbReference>
<evidence type="ECO:0000256" key="5">
    <source>
        <dbReference type="ARBA" id="ARBA00022553"/>
    </source>
</evidence>
<comment type="subcellular location">
    <subcellularLocation>
        <location evidence="1">Bud neck</location>
    </subcellularLocation>
</comment>
<feature type="compositionally biased region" description="Polar residues" evidence="13">
    <location>
        <begin position="705"/>
        <end position="732"/>
    </location>
</feature>
<comment type="caution">
    <text evidence="15">The sequence shown here is derived from an EMBL/GenBank/DDBJ whole genome shotgun (WGS) entry which is preliminary data.</text>
</comment>
<keyword evidence="6" id="KW-0808">Transferase</keyword>
<feature type="region of interest" description="Disordered" evidence="13">
    <location>
        <begin position="474"/>
        <end position="556"/>
    </location>
</feature>
<evidence type="ECO:0000256" key="12">
    <source>
        <dbReference type="PROSITE-ProRule" id="PRU10141"/>
    </source>
</evidence>
<dbReference type="SUPFAM" id="SSF56112">
    <property type="entry name" value="Protein kinase-like (PK-like)"/>
    <property type="match status" value="1"/>
</dbReference>
<sequence>MDPNHVRGKAQRRRHPLSDATNWVNNQSPAPVPSSDHCTSSPASIPHHGSLAPGGNLQILNDPISPVARAEDKRISAISSEDARNSNRDSQISSASTNTSGKPRRKTHIGPWQLGKTVGKGTSGRVRKARHAVTGKYAAIKIVSRKSAEKLRSTSLAVMDTMCRNDDKGTIPLGIEREVVIMKLIEHPNVISLYDVWENRGELYLVLEFVEGGELFDHITRHGRLPEPEAVRIFRQMISGLSYCHRFNICHRDLKPENILMDRNRNIKIVDFGMAALQPANKWLNTSCGSPHYASPEVIRAENYRGDKADIWSCGVILFAMLTGTLPFDSTGDWRDVIDAVLAGEYIIPQGVSPQAADLILKILQPDPRQRIPIKHMWQHPFLKKYENLDSTDCNGRLYTGPAPPLTIQDCGAPIKRREDIDDVLLGNLGNLWHGVSVEELAEKLLSDVPNHEKVLYTKLLRFRDEQLENYQGPPIVYSSSDYHHNPPQPRAANRSSTTPSLQTSLSQRRKSQYSILEQGVAPPRKSHSQSVHRQASVAETEESYDPYRPSRAQIAKEQADQARITLLRVTSQSQGSSRRPSTRLGSMTSARNTAITRAQGAEDVYSIASSPPPSMTMHSAGLSQLQRMMTNGQIPQGNSRMTMSSQRSLRSNSSVVIVRKSTSYKRNVSFVHNRKRSFSGRHPRLRSQEHHTSPFTLQERFFRDQSQSQSHAKAKETSISPSTSMRATTCREQLPVVRSRKSPVKQPAAKKPRVASHYWKDDARKVSVEMEKLCDDAFNRSPIASSIPTPRTEATGNRFSHNTYSSPATSFSVHEDPVPVSVTRHSKARQIEVDYQQRPLPLPPAIERQMDSEHLGSYTQRELAKTRDLLQKRAAEATMSPGYLDEVIAHLDRLMQPSAVRLHEEERRAVSTPDPNSGIPRKDTFEQIMEKNHIGFRSASEPFKKQKTDHTQSTIRIVDPSEGLKPISPVKPLTIRKKSESSTPSAGSPRQIVPTERLFTTEELYSQQVEERPSAGLVPLENPNLEPIDEDDDKENFDPATRRTDFPEPKKRNWFRRHQPIQRSRDDDMSPPLPVKDQQQPLSYLHPLEQKARNRASDVPSEESQTSEHKKGSGRAHFFKIFSNKHDSKGSQKPAGGDYDLGDTDSLVTEDSTFNYNSQRAHMSGALQNASHNSVLKPNKHGKHNSAGDIMMAPPQAPRVIVPQPQNWLARFLRIKPAVNVICFQVSKVRARKEVSAVFREWRKYGMRDIVVDKAAGRVWARVDVKNSLRIPSLSIAAEFHTLLHRGRRANIAIARFTQEKGAKSSFERVFEALDQILKARGLVVEDKKTVKEMRTGAGM</sequence>
<feature type="region of interest" description="Disordered" evidence="13">
    <location>
        <begin position="1"/>
        <end position="58"/>
    </location>
</feature>
<feature type="domain" description="Protein kinase" evidence="14">
    <location>
        <begin position="112"/>
        <end position="383"/>
    </location>
</feature>
<feature type="compositionally biased region" description="Basic and acidic residues" evidence="13">
    <location>
        <begin position="77"/>
        <end position="87"/>
    </location>
</feature>
<keyword evidence="8" id="KW-0418">Kinase</keyword>
<dbReference type="InterPro" id="IPR031850">
    <property type="entry name" value="Fungal_KA1_dom"/>
</dbReference>
<dbReference type="InterPro" id="IPR000719">
    <property type="entry name" value="Prot_kinase_dom"/>
</dbReference>
<keyword evidence="5" id="KW-0597">Phosphoprotein</keyword>
<dbReference type="InterPro" id="IPR017441">
    <property type="entry name" value="Protein_kinase_ATP_BS"/>
</dbReference>
<dbReference type="GO" id="GO:0004674">
    <property type="term" value="F:protein serine/threonine kinase activity"/>
    <property type="evidence" value="ECO:0007669"/>
    <property type="project" value="UniProtKB-KW"/>
</dbReference>
<organism evidence="15 16">
    <name type="scientific">Alectoria fallacina</name>
    <dbReference type="NCBI Taxonomy" id="1903189"/>
    <lineage>
        <taxon>Eukaryota</taxon>
        <taxon>Fungi</taxon>
        <taxon>Dikarya</taxon>
        <taxon>Ascomycota</taxon>
        <taxon>Pezizomycotina</taxon>
        <taxon>Lecanoromycetes</taxon>
        <taxon>OSLEUM clade</taxon>
        <taxon>Lecanoromycetidae</taxon>
        <taxon>Lecanorales</taxon>
        <taxon>Lecanorineae</taxon>
        <taxon>Parmeliaceae</taxon>
        <taxon>Alectoria</taxon>
    </lineage>
</organism>
<evidence type="ECO:0000256" key="10">
    <source>
        <dbReference type="ARBA" id="ARBA00047899"/>
    </source>
</evidence>
<feature type="compositionally biased region" description="Basic residues" evidence="13">
    <location>
        <begin position="1"/>
        <end position="15"/>
    </location>
</feature>
<feature type="region of interest" description="Disordered" evidence="13">
    <location>
        <begin position="77"/>
        <end position="125"/>
    </location>
</feature>
<keyword evidence="9 12" id="KW-0067">ATP-binding</keyword>
<protein>
    <recommendedName>
        <fullName evidence="3">non-specific serine/threonine protein kinase</fullName>
        <ecNumber evidence="3">2.7.11.1</ecNumber>
    </recommendedName>
</protein>
<feature type="compositionally biased region" description="Polar residues" evidence="13">
    <location>
        <begin position="19"/>
        <end position="29"/>
    </location>
</feature>
<name>A0A8H3FP96_9LECA</name>
<reference evidence="15" key="1">
    <citation type="submission" date="2021-03" db="EMBL/GenBank/DDBJ databases">
        <authorList>
            <person name="Tagirdzhanova G."/>
        </authorList>
    </citation>
    <scope>NUCLEOTIDE SEQUENCE</scope>
</reference>
<feature type="binding site" evidence="12">
    <location>
        <position position="141"/>
    </location>
    <ligand>
        <name>ATP</name>
        <dbReference type="ChEBI" id="CHEBI:30616"/>
    </ligand>
</feature>
<feature type="region of interest" description="Disordered" evidence="13">
    <location>
        <begin position="705"/>
        <end position="757"/>
    </location>
</feature>
<evidence type="ECO:0000256" key="11">
    <source>
        <dbReference type="ARBA" id="ARBA00048679"/>
    </source>
</evidence>
<proteinExistence type="inferred from homology"/>
<feature type="compositionally biased region" description="Polar residues" evidence="13">
    <location>
        <begin position="88"/>
        <end position="101"/>
    </location>
</feature>
<dbReference type="Proteomes" id="UP000664203">
    <property type="component" value="Unassembled WGS sequence"/>
</dbReference>
<feature type="region of interest" description="Disordered" evidence="13">
    <location>
        <begin position="959"/>
        <end position="1117"/>
    </location>
</feature>
<dbReference type="PANTHER" id="PTHR24346:SF110">
    <property type="entry name" value="NON-SPECIFIC SERINE_THREONINE PROTEIN KINASE"/>
    <property type="match status" value="1"/>
</dbReference>
<dbReference type="GO" id="GO:0005940">
    <property type="term" value="C:septin ring"/>
    <property type="evidence" value="ECO:0007669"/>
    <property type="project" value="UniProtKB-ARBA"/>
</dbReference>